<evidence type="ECO:0000313" key="2">
    <source>
        <dbReference type="EMBL" id="MBB4929122.1"/>
    </source>
</evidence>
<protein>
    <submittedName>
        <fullName evidence="2">Uncharacterized protein</fullName>
    </submittedName>
</protein>
<accession>A0A7W7RBW1</accession>
<reference evidence="2 3" key="1">
    <citation type="submission" date="2020-08" db="EMBL/GenBank/DDBJ databases">
        <title>Sequencing the genomes of 1000 actinobacteria strains.</title>
        <authorList>
            <person name="Klenk H.-P."/>
        </authorList>
    </citation>
    <scope>NUCLEOTIDE SEQUENCE [LARGE SCALE GENOMIC DNA]</scope>
    <source>
        <strain evidence="2 3">DSM 41654</strain>
    </source>
</reference>
<dbReference type="RefSeq" id="WP_184947185.1">
    <property type="nucleotide sequence ID" value="NZ_JACHJV010000004.1"/>
</dbReference>
<dbReference type="Proteomes" id="UP000540506">
    <property type="component" value="Unassembled WGS sequence"/>
</dbReference>
<organism evidence="2 3">
    <name type="scientific">Kitasatospora kifunensis</name>
    <name type="common">Streptomyces kifunensis</name>
    <dbReference type="NCBI Taxonomy" id="58351"/>
    <lineage>
        <taxon>Bacteria</taxon>
        <taxon>Bacillati</taxon>
        <taxon>Actinomycetota</taxon>
        <taxon>Actinomycetes</taxon>
        <taxon>Kitasatosporales</taxon>
        <taxon>Streptomycetaceae</taxon>
        <taxon>Kitasatospora</taxon>
    </lineage>
</organism>
<sequence>MAVIVVLELIEPTDARMIAASGEPAEPTAVRRVHAAPSDPDVPGDPGPTTVCGRETSVMLKEHWEPSGPGQRWWPPRWAGWIVNGICQTCEKGVRAA</sequence>
<dbReference type="AlphaFoldDB" id="A0A7W7RBW1"/>
<gene>
    <name evidence="2" type="ORF">FHR34_008221</name>
</gene>
<dbReference type="EMBL" id="JACHJV010000004">
    <property type="protein sequence ID" value="MBB4929122.1"/>
    <property type="molecule type" value="Genomic_DNA"/>
</dbReference>
<proteinExistence type="predicted"/>
<keyword evidence="3" id="KW-1185">Reference proteome</keyword>
<name>A0A7W7RBW1_KITKI</name>
<evidence type="ECO:0000313" key="3">
    <source>
        <dbReference type="Proteomes" id="UP000540506"/>
    </source>
</evidence>
<evidence type="ECO:0000256" key="1">
    <source>
        <dbReference type="SAM" id="MobiDB-lite"/>
    </source>
</evidence>
<feature type="region of interest" description="Disordered" evidence="1">
    <location>
        <begin position="22"/>
        <end position="48"/>
    </location>
</feature>
<comment type="caution">
    <text evidence="2">The sequence shown here is derived from an EMBL/GenBank/DDBJ whole genome shotgun (WGS) entry which is preliminary data.</text>
</comment>